<evidence type="ECO:0000313" key="4">
    <source>
        <dbReference type="Proteomes" id="UP000886520"/>
    </source>
</evidence>
<organism evidence="3 4">
    <name type="scientific">Adiantum capillus-veneris</name>
    <name type="common">Maidenhair fern</name>
    <dbReference type="NCBI Taxonomy" id="13818"/>
    <lineage>
        <taxon>Eukaryota</taxon>
        <taxon>Viridiplantae</taxon>
        <taxon>Streptophyta</taxon>
        <taxon>Embryophyta</taxon>
        <taxon>Tracheophyta</taxon>
        <taxon>Polypodiopsida</taxon>
        <taxon>Polypodiidae</taxon>
        <taxon>Polypodiales</taxon>
        <taxon>Pteridineae</taxon>
        <taxon>Pteridaceae</taxon>
        <taxon>Vittarioideae</taxon>
        <taxon>Adiantum</taxon>
    </lineage>
</organism>
<dbReference type="Pfam" id="PF00447">
    <property type="entry name" value="HSF_DNA-bind"/>
    <property type="match status" value="1"/>
</dbReference>
<dbReference type="AlphaFoldDB" id="A0A9D4UJ99"/>
<protein>
    <recommendedName>
        <fullName evidence="2">HSF-type DNA-binding domain-containing protein</fullName>
    </recommendedName>
</protein>
<reference evidence="3" key="1">
    <citation type="submission" date="2021-01" db="EMBL/GenBank/DDBJ databases">
        <title>Adiantum capillus-veneris genome.</title>
        <authorList>
            <person name="Fang Y."/>
            <person name="Liao Q."/>
        </authorList>
    </citation>
    <scope>NUCLEOTIDE SEQUENCE</scope>
    <source>
        <strain evidence="3">H3</strain>
        <tissue evidence="3">Leaf</tissue>
    </source>
</reference>
<dbReference type="Proteomes" id="UP000886520">
    <property type="component" value="Chromosome 16"/>
</dbReference>
<dbReference type="GO" id="GO:0043565">
    <property type="term" value="F:sequence-specific DNA binding"/>
    <property type="evidence" value="ECO:0007669"/>
    <property type="project" value="InterPro"/>
</dbReference>
<dbReference type="Gene3D" id="1.10.10.10">
    <property type="entry name" value="Winged helix-like DNA-binding domain superfamily/Winged helix DNA-binding domain"/>
    <property type="match status" value="1"/>
</dbReference>
<comment type="caution">
    <text evidence="3">The sequence shown here is derived from an EMBL/GenBank/DDBJ whole genome shotgun (WGS) entry which is preliminary data.</text>
</comment>
<dbReference type="OrthoDB" id="60033at2759"/>
<sequence length="307" mass="33304">MEQETCQMALSLKQEIDPDGNPGVLSSEICTDSKAINGFKEVKNPSSCCIRDSANGNGRIETHNYKPGGFAILNHGGYGGSSSSEGPNDTHAYGFTPNDVQNQSSNDLQSFVRQLNTYGFRKIVPDSDVTIKSKLLSTQTSYLFKQLSRLCSDLLLYIERQVKNPSEYPSSIARFLRSKGVSEDIGSCFQGNENSTQENIFGDALRVGAGDELCTSSLGNGGENLELRLVLPEASQSGSVRRAGERSPPRLFGVPLPCRKRIQDIVNSTPLLIVGFVYFGTVYRGGKAIIQEFRTPKPAPSSSPTSS</sequence>
<dbReference type="InterPro" id="IPR036388">
    <property type="entry name" value="WH-like_DNA-bd_sf"/>
</dbReference>
<dbReference type="GO" id="GO:0003700">
    <property type="term" value="F:DNA-binding transcription factor activity"/>
    <property type="evidence" value="ECO:0007669"/>
    <property type="project" value="InterPro"/>
</dbReference>
<dbReference type="EMBL" id="JABFUD020000016">
    <property type="protein sequence ID" value="KAI5068416.1"/>
    <property type="molecule type" value="Genomic_DNA"/>
</dbReference>
<name>A0A9D4UJ99_ADICA</name>
<keyword evidence="4" id="KW-1185">Reference proteome</keyword>
<dbReference type="InterPro" id="IPR000232">
    <property type="entry name" value="HSF_DNA-bd"/>
</dbReference>
<evidence type="ECO:0000313" key="3">
    <source>
        <dbReference type="EMBL" id="KAI5068416.1"/>
    </source>
</evidence>
<gene>
    <name evidence="3" type="ORF">GOP47_0016761</name>
</gene>
<keyword evidence="1" id="KW-0238">DNA-binding</keyword>
<accession>A0A9D4UJ99</accession>
<evidence type="ECO:0000256" key="1">
    <source>
        <dbReference type="ARBA" id="ARBA00023125"/>
    </source>
</evidence>
<evidence type="ECO:0000259" key="2">
    <source>
        <dbReference type="Pfam" id="PF00447"/>
    </source>
</evidence>
<feature type="domain" description="HSF-type DNA-binding" evidence="2">
    <location>
        <begin position="105"/>
        <end position="160"/>
    </location>
</feature>
<proteinExistence type="predicted"/>